<evidence type="ECO:0000256" key="3">
    <source>
        <dbReference type="ARBA" id="ARBA00023157"/>
    </source>
</evidence>
<gene>
    <name evidence="6" type="ORF">FC75_GL000572</name>
</gene>
<name>A0A0R2EQT7_9LACO</name>
<evidence type="ECO:0000256" key="4">
    <source>
        <dbReference type="ARBA" id="ARBA00023284"/>
    </source>
</evidence>
<organism evidence="6 7">
    <name type="scientific">Lacticaseibacillus camelliae DSM 22697 = JCM 13995</name>
    <dbReference type="NCBI Taxonomy" id="1423730"/>
    <lineage>
        <taxon>Bacteria</taxon>
        <taxon>Bacillati</taxon>
        <taxon>Bacillota</taxon>
        <taxon>Bacilli</taxon>
        <taxon>Lactobacillales</taxon>
        <taxon>Lactobacillaceae</taxon>
        <taxon>Lacticaseibacillus</taxon>
    </lineage>
</organism>
<keyword evidence="3" id="KW-1015">Disulfide bond</keyword>
<evidence type="ECO:0000256" key="2">
    <source>
        <dbReference type="ARBA" id="ARBA00022862"/>
    </source>
</evidence>
<sequence>MQITRHGEAQETNGQPPLIGHVLPQFNVTTAAETPFDQSHLKGRYSLISVVPDIDTRVCSISTKNFNQAADRFDGINFYTISTNTTAQQNDWCANEGVKNMHLLSDVDGSFGKAMGLYVATNNTDARSVWITDPEGKVVYRELILEQTNEPDYDSALAYLETHAKH</sequence>
<protein>
    <submittedName>
        <fullName evidence="6">Peroxiredoxin</fullName>
    </submittedName>
</protein>
<dbReference type="STRING" id="1423730.FC75_GL000572"/>
<dbReference type="GO" id="GO:0008379">
    <property type="term" value="F:thioredoxin peroxidase activity"/>
    <property type="evidence" value="ECO:0007669"/>
    <property type="project" value="InterPro"/>
</dbReference>
<keyword evidence="2" id="KW-0049">Antioxidant</keyword>
<dbReference type="SUPFAM" id="SSF52833">
    <property type="entry name" value="Thioredoxin-like"/>
    <property type="match status" value="1"/>
</dbReference>
<dbReference type="Gene3D" id="3.40.30.10">
    <property type="entry name" value="Glutaredoxin"/>
    <property type="match status" value="1"/>
</dbReference>
<keyword evidence="1" id="KW-0575">Peroxidase</keyword>
<dbReference type="InterPro" id="IPR036249">
    <property type="entry name" value="Thioredoxin-like_sf"/>
</dbReference>
<dbReference type="PATRIC" id="fig|1423730.4.peg.596"/>
<dbReference type="InterPro" id="IPR050455">
    <property type="entry name" value="Tpx_Peroxidase_subfamily"/>
</dbReference>
<keyword evidence="1" id="KW-0560">Oxidoreductase</keyword>
<dbReference type="Pfam" id="PF00578">
    <property type="entry name" value="AhpC-TSA"/>
    <property type="match status" value="1"/>
</dbReference>
<reference evidence="6 7" key="1">
    <citation type="journal article" date="2015" name="Genome Announc.">
        <title>Expanding the biotechnology potential of lactobacilli through comparative genomics of 213 strains and associated genera.</title>
        <authorList>
            <person name="Sun Z."/>
            <person name="Harris H.M."/>
            <person name="McCann A."/>
            <person name="Guo C."/>
            <person name="Argimon S."/>
            <person name="Zhang W."/>
            <person name="Yang X."/>
            <person name="Jeffery I.B."/>
            <person name="Cooney J.C."/>
            <person name="Kagawa T.F."/>
            <person name="Liu W."/>
            <person name="Song Y."/>
            <person name="Salvetti E."/>
            <person name="Wrobel A."/>
            <person name="Rasinkangas P."/>
            <person name="Parkhill J."/>
            <person name="Rea M.C."/>
            <person name="O'Sullivan O."/>
            <person name="Ritari J."/>
            <person name="Douillard F.P."/>
            <person name="Paul Ross R."/>
            <person name="Yang R."/>
            <person name="Briner A.E."/>
            <person name="Felis G.E."/>
            <person name="de Vos W.M."/>
            <person name="Barrangou R."/>
            <person name="Klaenhammer T.R."/>
            <person name="Caufield P.W."/>
            <person name="Cui Y."/>
            <person name="Zhang H."/>
            <person name="O'Toole P.W."/>
        </authorList>
    </citation>
    <scope>NUCLEOTIDE SEQUENCE [LARGE SCALE GENOMIC DNA]</scope>
    <source>
        <strain evidence="6 7">DSM 22697</strain>
    </source>
</reference>
<dbReference type="InterPro" id="IPR002065">
    <property type="entry name" value="TPX"/>
</dbReference>
<dbReference type="PANTHER" id="PTHR43110:SF1">
    <property type="entry name" value="THIOL PEROXIDASE"/>
    <property type="match status" value="1"/>
</dbReference>
<dbReference type="PANTHER" id="PTHR43110">
    <property type="entry name" value="THIOL PEROXIDASE"/>
    <property type="match status" value="1"/>
</dbReference>
<dbReference type="AlphaFoldDB" id="A0A0R2EQT7"/>
<keyword evidence="7" id="KW-1185">Reference proteome</keyword>
<comment type="caution">
    <text evidence="6">The sequence shown here is derived from an EMBL/GenBank/DDBJ whole genome shotgun (WGS) entry which is preliminary data.</text>
</comment>
<evidence type="ECO:0000259" key="5">
    <source>
        <dbReference type="PROSITE" id="PS51352"/>
    </source>
</evidence>
<accession>A0A0R2EQT7</accession>
<feature type="domain" description="Thioredoxin" evidence="5">
    <location>
        <begin position="17"/>
        <end position="165"/>
    </location>
</feature>
<proteinExistence type="predicted"/>
<dbReference type="InterPro" id="IPR013766">
    <property type="entry name" value="Thioredoxin_domain"/>
</dbReference>
<dbReference type="InterPro" id="IPR000866">
    <property type="entry name" value="AhpC/TSA"/>
</dbReference>
<evidence type="ECO:0000313" key="6">
    <source>
        <dbReference type="EMBL" id="KRN18632.1"/>
    </source>
</evidence>
<dbReference type="OrthoDB" id="9781543at2"/>
<dbReference type="RefSeq" id="WP_054662889.1">
    <property type="nucleotide sequence ID" value="NZ_AYZJ01000085.1"/>
</dbReference>
<dbReference type="EMBL" id="AYZJ01000085">
    <property type="protein sequence ID" value="KRN18632.1"/>
    <property type="molecule type" value="Genomic_DNA"/>
</dbReference>
<dbReference type="CDD" id="cd03014">
    <property type="entry name" value="PRX_Atyp2cys"/>
    <property type="match status" value="1"/>
</dbReference>
<keyword evidence="4" id="KW-0676">Redox-active center</keyword>
<dbReference type="Proteomes" id="UP000050865">
    <property type="component" value="Unassembled WGS sequence"/>
</dbReference>
<evidence type="ECO:0000256" key="1">
    <source>
        <dbReference type="ARBA" id="ARBA00022559"/>
    </source>
</evidence>
<dbReference type="PROSITE" id="PS51352">
    <property type="entry name" value="THIOREDOXIN_2"/>
    <property type="match status" value="1"/>
</dbReference>
<evidence type="ECO:0000313" key="7">
    <source>
        <dbReference type="Proteomes" id="UP000050865"/>
    </source>
</evidence>